<dbReference type="PROSITE" id="PS50920">
    <property type="entry name" value="SOLCAR"/>
    <property type="match status" value="1"/>
</dbReference>
<keyword evidence="2 7" id="KW-0813">Transport</keyword>
<accession>A0A9D4UA46</accession>
<dbReference type="PRINTS" id="PR00926">
    <property type="entry name" value="MITOCARRIER"/>
</dbReference>
<evidence type="ECO:0000256" key="2">
    <source>
        <dbReference type="ARBA" id="ARBA00022448"/>
    </source>
</evidence>
<evidence type="ECO:0000313" key="8">
    <source>
        <dbReference type="EMBL" id="KAI5063181.1"/>
    </source>
</evidence>
<dbReference type="InterPro" id="IPR018108">
    <property type="entry name" value="MCP_transmembrane"/>
</dbReference>
<feature type="repeat" description="Solcar" evidence="6">
    <location>
        <begin position="158"/>
        <end position="259"/>
    </location>
</feature>
<keyword evidence="5 6" id="KW-0472">Membrane</keyword>
<dbReference type="GO" id="GO:0016020">
    <property type="term" value="C:membrane"/>
    <property type="evidence" value="ECO:0007669"/>
    <property type="project" value="UniProtKB-SubCell"/>
</dbReference>
<dbReference type="PANTHER" id="PTHR24089">
    <property type="entry name" value="SOLUTE CARRIER FAMILY 25"/>
    <property type="match status" value="1"/>
</dbReference>
<keyword evidence="4" id="KW-0677">Repeat</keyword>
<organism evidence="8 9">
    <name type="scientific">Adiantum capillus-veneris</name>
    <name type="common">Maidenhair fern</name>
    <dbReference type="NCBI Taxonomy" id="13818"/>
    <lineage>
        <taxon>Eukaryota</taxon>
        <taxon>Viridiplantae</taxon>
        <taxon>Streptophyta</taxon>
        <taxon>Embryophyta</taxon>
        <taxon>Tracheophyta</taxon>
        <taxon>Polypodiopsida</taxon>
        <taxon>Polypodiidae</taxon>
        <taxon>Polypodiales</taxon>
        <taxon>Pteridineae</taxon>
        <taxon>Pteridaceae</taxon>
        <taxon>Vittarioideae</taxon>
        <taxon>Adiantum</taxon>
    </lineage>
</organism>
<evidence type="ECO:0000256" key="3">
    <source>
        <dbReference type="ARBA" id="ARBA00022692"/>
    </source>
</evidence>
<evidence type="ECO:0000256" key="6">
    <source>
        <dbReference type="PROSITE-ProRule" id="PRU00282"/>
    </source>
</evidence>
<gene>
    <name evidence="8" type="ORF">GOP47_0021728</name>
</gene>
<evidence type="ECO:0000256" key="7">
    <source>
        <dbReference type="RuleBase" id="RU000488"/>
    </source>
</evidence>
<keyword evidence="9" id="KW-1185">Reference proteome</keyword>
<comment type="subcellular location">
    <subcellularLocation>
        <location evidence="1">Membrane</location>
        <topology evidence="1">Multi-pass membrane protein</topology>
    </subcellularLocation>
</comment>
<dbReference type="Pfam" id="PF00153">
    <property type="entry name" value="Mito_carr"/>
    <property type="match status" value="2"/>
</dbReference>
<dbReference type="SUPFAM" id="SSF103506">
    <property type="entry name" value="Mitochondrial carrier"/>
    <property type="match status" value="1"/>
</dbReference>
<evidence type="ECO:0000256" key="4">
    <source>
        <dbReference type="ARBA" id="ARBA00022737"/>
    </source>
</evidence>
<name>A0A9D4UA46_ADICA</name>
<evidence type="ECO:0000256" key="5">
    <source>
        <dbReference type="ARBA" id="ARBA00023136"/>
    </source>
</evidence>
<proteinExistence type="inferred from homology"/>
<dbReference type="GO" id="GO:0055085">
    <property type="term" value="P:transmembrane transport"/>
    <property type="evidence" value="ECO:0007669"/>
    <property type="project" value="InterPro"/>
</dbReference>
<dbReference type="Gene3D" id="1.50.40.10">
    <property type="entry name" value="Mitochondrial carrier domain"/>
    <property type="match status" value="2"/>
</dbReference>
<evidence type="ECO:0000256" key="1">
    <source>
        <dbReference type="ARBA" id="ARBA00004141"/>
    </source>
</evidence>
<sequence length="268" mass="29317">MVSQTEATTSRIQKEHARCHSSMEEEIASHGNALGDKALTVCKSLIAGGVSGGVSCSAVAPLERLKILLQVQNPLKPKYNVMVQGLKYICYEQASSEILWLYRRETRREDVELTPLLRLGAVACAGIIVISATYPMDMVQDWLVKRNITSKPEENAGLSALTKLGCGAATGTVGQIVAYPLDVVRRRMQMVGWKDASSIITADGQMKAPVQYTRMIDSFLKTIRNEGFGALYKGLTPNCIKVVPSIALAFVTYEVMKDLLGVKFQISD</sequence>
<evidence type="ECO:0000313" key="9">
    <source>
        <dbReference type="Proteomes" id="UP000886520"/>
    </source>
</evidence>
<dbReference type="OrthoDB" id="270584at2759"/>
<dbReference type="InterPro" id="IPR023395">
    <property type="entry name" value="MCP_dom_sf"/>
</dbReference>
<reference evidence="8" key="1">
    <citation type="submission" date="2021-01" db="EMBL/GenBank/DDBJ databases">
        <title>Adiantum capillus-veneris genome.</title>
        <authorList>
            <person name="Fang Y."/>
            <person name="Liao Q."/>
        </authorList>
    </citation>
    <scope>NUCLEOTIDE SEQUENCE</scope>
    <source>
        <strain evidence="8">H3</strain>
        <tissue evidence="8">Leaf</tissue>
    </source>
</reference>
<dbReference type="AlphaFoldDB" id="A0A9D4UA46"/>
<dbReference type="EMBL" id="JABFUD020000021">
    <property type="protein sequence ID" value="KAI5063181.1"/>
    <property type="molecule type" value="Genomic_DNA"/>
</dbReference>
<comment type="caution">
    <text evidence="8">The sequence shown here is derived from an EMBL/GenBank/DDBJ whole genome shotgun (WGS) entry which is preliminary data.</text>
</comment>
<dbReference type="InterPro" id="IPR002067">
    <property type="entry name" value="MCP"/>
</dbReference>
<dbReference type="Proteomes" id="UP000886520">
    <property type="component" value="Chromosome 21"/>
</dbReference>
<protein>
    <submittedName>
        <fullName evidence="8">Uncharacterized protein</fullName>
    </submittedName>
</protein>
<comment type="similarity">
    <text evidence="7">Belongs to the mitochondrial carrier (TC 2.A.29) family.</text>
</comment>
<keyword evidence="3 6" id="KW-0812">Transmembrane</keyword>